<proteinExistence type="predicted"/>
<sequence length="139" mass="15932">MENEQLTENIQFHINGKLENRIFGKKKFDGKVVLEGDHLPPVQGIDEEGLQLWSEDRYGVLHSFGSVDADGNYTPSIHLYGIVFIDEDFSNFTIQINPVDEQQPWLESEQLMITAPASGREEAIKLSDQLMEEFMMSRK</sequence>
<protein>
    <submittedName>
        <fullName evidence="1">Uncharacterized protein</fullName>
    </submittedName>
</protein>
<dbReference type="AlphaFoldDB" id="A0A916RKS8"/>
<evidence type="ECO:0000313" key="2">
    <source>
        <dbReference type="Proteomes" id="UP000613512"/>
    </source>
</evidence>
<keyword evidence="2" id="KW-1185">Reference proteome</keyword>
<reference evidence="1" key="2">
    <citation type="submission" date="2020-09" db="EMBL/GenBank/DDBJ databases">
        <authorList>
            <person name="Sun Q."/>
            <person name="Zhou Y."/>
        </authorList>
    </citation>
    <scope>NUCLEOTIDE SEQUENCE</scope>
    <source>
        <strain evidence="1">CGMCC 1.12408</strain>
    </source>
</reference>
<dbReference type="RefSeq" id="WP_188382675.1">
    <property type="nucleotide sequence ID" value="NZ_BMEY01000001.1"/>
</dbReference>
<gene>
    <name evidence="1" type="ORF">GCM10008025_00510</name>
</gene>
<reference evidence="1" key="1">
    <citation type="journal article" date="2014" name="Int. J. Syst. Evol. Microbiol.">
        <title>Complete genome sequence of Corynebacterium casei LMG S-19264T (=DSM 44701T), isolated from a smear-ripened cheese.</title>
        <authorList>
            <consortium name="US DOE Joint Genome Institute (JGI-PGF)"/>
            <person name="Walter F."/>
            <person name="Albersmeier A."/>
            <person name="Kalinowski J."/>
            <person name="Ruckert C."/>
        </authorList>
    </citation>
    <scope>NUCLEOTIDE SEQUENCE</scope>
    <source>
        <strain evidence="1">CGMCC 1.12408</strain>
    </source>
</reference>
<dbReference type="EMBL" id="BMEY01000001">
    <property type="protein sequence ID" value="GGA60395.1"/>
    <property type="molecule type" value="Genomic_DNA"/>
</dbReference>
<accession>A0A916RKS8</accession>
<organism evidence="1 2">
    <name type="scientific">Ornithinibacillus halotolerans</name>
    <dbReference type="NCBI Taxonomy" id="1274357"/>
    <lineage>
        <taxon>Bacteria</taxon>
        <taxon>Bacillati</taxon>
        <taxon>Bacillota</taxon>
        <taxon>Bacilli</taxon>
        <taxon>Bacillales</taxon>
        <taxon>Bacillaceae</taxon>
        <taxon>Ornithinibacillus</taxon>
    </lineage>
</organism>
<evidence type="ECO:0000313" key="1">
    <source>
        <dbReference type="EMBL" id="GGA60395.1"/>
    </source>
</evidence>
<dbReference type="Proteomes" id="UP000613512">
    <property type="component" value="Unassembled WGS sequence"/>
</dbReference>
<comment type="caution">
    <text evidence="1">The sequence shown here is derived from an EMBL/GenBank/DDBJ whole genome shotgun (WGS) entry which is preliminary data.</text>
</comment>
<name>A0A916RKS8_9BACI</name>